<evidence type="ECO:0000313" key="6">
    <source>
        <dbReference type="EMBL" id="CAB4222529.1"/>
    </source>
</evidence>
<dbReference type="EMBL" id="LR797369">
    <property type="protein sequence ID" value="CAB4211116.1"/>
    <property type="molecule type" value="Genomic_DNA"/>
</dbReference>
<proteinExistence type="predicted"/>
<dbReference type="EMBL" id="LR797518">
    <property type="protein sequence ID" value="CAB4222529.1"/>
    <property type="molecule type" value="Genomic_DNA"/>
</dbReference>
<evidence type="ECO:0000313" key="3">
    <source>
        <dbReference type="EMBL" id="CAB4182102.1"/>
    </source>
</evidence>
<dbReference type="EMBL" id="LR797021">
    <property type="protein sequence ID" value="CAB4182102.1"/>
    <property type="molecule type" value="Genomic_DNA"/>
</dbReference>
<dbReference type="EMBL" id="LR798378">
    <property type="protein sequence ID" value="CAB5227672.1"/>
    <property type="molecule type" value="Genomic_DNA"/>
</dbReference>
<organism evidence="4">
    <name type="scientific">uncultured Caudovirales phage</name>
    <dbReference type="NCBI Taxonomy" id="2100421"/>
    <lineage>
        <taxon>Viruses</taxon>
        <taxon>Duplodnaviria</taxon>
        <taxon>Heunggongvirae</taxon>
        <taxon>Uroviricota</taxon>
        <taxon>Caudoviricetes</taxon>
        <taxon>Peduoviridae</taxon>
        <taxon>Maltschvirus</taxon>
        <taxon>Maltschvirus maltsch</taxon>
    </lineage>
</organism>
<evidence type="ECO:0000313" key="5">
    <source>
        <dbReference type="EMBL" id="CAB4211116.1"/>
    </source>
</evidence>
<dbReference type="EMBL" id="LR797157">
    <property type="protein sequence ID" value="CAB4190752.1"/>
    <property type="molecule type" value="Genomic_DNA"/>
</dbReference>
<sequence length="53" mass="6546">MAHKARRRPSWKKPNRWKYSKYERRLHRELAKELAKEIQREINKEILEALMGA</sequence>
<name>A0A6J5R4F2_9CAUD</name>
<gene>
    <name evidence="3" type="ORF">UFOVP1065_138</name>
    <name evidence="4" type="ORF">UFOVP1198_107</name>
    <name evidence="5" type="ORF">UFOVP1418_99</name>
    <name evidence="7" type="ORF">UFOVP1524_51</name>
    <name evidence="6" type="ORF">UFOVP1651_51</name>
    <name evidence="1" type="ORF">UFOVP908_29</name>
    <name evidence="2" type="ORF">UFOVP990_107</name>
</gene>
<reference evidence="4" key="1">
    <citation type="submission" date="2020-05" db="EMBL/GenBank/DDBJ databases">
        <authorList>
            <person name="Chiriac C."/>
            <person name="Salcher M."/>
            <person name="Ghai R."/>
            <person name="Kavagutti S V."/>
        </authorList>
    </citation>
    <scope>NUCLEOTIDE SEQUENCE</scope>
</reference>
<evidence type="ECO:0000313" key="2">
    <source>
        <dbReference type="EMBL" id="CAB4176956.1"/>
    </source>
</evidence>
<evidence type="ECO:0000313" key="1">
    <source>
        <dbReference type="EMBL" id="CAB4170327.1"/>
    </source>
</evidence>
<dbReference type="EMBL" id="LR796860">
    <property type="protein sequence ID" value="CAB4170327.1"/>
    <property type="molecule type" value="Genomic_DNA"/>
</dbReference>
<evidence type="ECO:0000313" key="7">
    <source>
        <dbReference type="EMBL" id="CAB5227672.1"/>
    </source>
</evidence>
<protein>
    <submittedName>
        <fullName evidence="4">Uncharacterized protein</fullName>
    </submittedName>
</protein>
<accession>A0A6J5R4F2</accession>
<dbReference type="EMBL" id="LR796945">
    <property type="protein sequence ID" value="CAB4176956.1"/>
    <property type="molecule type" value="Genomic_DNA"/>
</dbReference>
<evidence type="ECO:0000313" key="4">
    <source>
        <dbReference type="EMBL" id="CAB4190752.1"/>
    </source>
</evidence>